<comment type="caution">
    <text evidence="1">The sequence shown here is derived from an EMBL/GenBank/DDBJ whole genome shotgun (WGS) entry which is preliminary data.</text>
</comment>
<sequence length="165" mass="18596">MILTDASLQGWGFRVNETHFQGVFDRSMSYSINILEMLTIWYALLMIHKKQAVIQVLCDNTTAVAVVKKGTSSIPHLSTLAELIWRRAELFQWTLSIAHIQGSFNVIVNQLSRNIALSTEWSLAPSTFQTILKLNPNLQVDLFATSLNNKLKTFISPCPDMKLTA</sequence>
<dbReference type="CDD" id="cd09275">
    <property type="entry name" value="RNase_HI_RT_DIRS1"/>
    <property type="match status" value="1"/>
</dbReference>
<dbReference type="PANTHER" id="PTHR33050">
    <property type="entry name" value="REVERSE TRANSCRIPTASE DOMAIN-CONTAINING PROTEIN"/>
    <property type="match status" value="1"/>
</dbReference>
<evidence type="ECO:0000313" key="1">
    <source>
        <dbReference type="EMBL" id="CAL4242526.1"/>
    </source>
</evidence>
<dbReference type="EMBL" id="CAXKWB010131241">
    <property type="protein sequence ID" value="CAL4242526.1"/>
    <property type="molecule type" value="Genomic_DNA"/>
</dbReference>
<gene>
    <name evidence="1" type="ORF">MNOR_LOCUS40762</name>
</gene>
<accession>A0AAV2STK8</accession>
<dbReference type="Proteomes" id="UP001497623">
    <property type="component" value="Unassembled WGS sequence"/>
</dbReference>
<evidence type="ECO:0008006" key="3">
    <source>
        <dbReference type="Google" id="ProtNLM"/>
    </source>
</evidence>
<keyword evidence="2" id="KW-1185">Reference proteome</keyword>
<name>A0AAV2STK8_MEGNR</name>
<protein>
    <recommendedName>
        <fullName evidence="3">RNase H type-1 domain-containing protein</fullName>
    </recommendedName>
</protein>
<dbReference type="AlphaFoldDB" id="A0AAV2STK8"/>
<dbReference type="InterPro" id="IPR052055">
    <property type="entry name" value="Hepadnavirus_pol/RT"/>
</dbReference>
<dbReference type="PANTHER" id="PTHR33050:SF7">
    <property type="entry name" value="RIBONUCLEASE H"/>
    <property type="match status" value="1"/>
</dbReference>
<organism evidence="1 2">
    <name type="scientific">Meganyctiphanes norvegica</name>
    <name type="common">Northern krill</name>
    <name type="synonym">Thysanopoda norvegica</name>
    <dbReference type="NCBI Taxonomy" id="48144"/>
    <lineage>
        <taxon>Eukaryota</taxon>
        <taxon>Metazoa</taxon>
        <taxon>Ecdysozoa</taxon>
        <taxon>Arthropoda</taxon>
        <taxon>Crustacea</taxon>
        <taxon>Multicrustacea</taxon>
        <taxon>Malacostraca</taxon>
        <taxon>Eumalacostraca</taxon>
        <taxon>Eucarida</taxon>
        <taxon>Euphausiacea</taxon>
        <taxon>Euphausiidae</taxon>
        <taxon>Meganyctiphanes</taxon>
    </lineage>
</organism>
<reference evidence="1 2" key="1">
    <citation type="submission" date="2024-05" db="EMBL/GenBank/DDBJ databases">
        <authorList>
            <person name="Wallberg A."/>
        </authorList>
    </citation>
    <scope>NUCLEOTIDE SEQUENCE [LARGE SCALE GENOMIC DNA]</scope>
</reference>
<proteinExistence type="predicted"/>
<evidence type="ECO:0000313" key="2">
    <source>
        <dbReference type="Proteomes" id="UP001497623"/>
    </source>
</evidence>